<evidence type="ECO:0000313" key="1">
    <source>
        <dbReference type="EMBL" id="SEI39871.1"/>
    </source>
</evidence>
<reference evidence="1 2" key="1">
    <citation type="submission" date="2016-10" db="EMBL/GenBank/DDBJ databases">
        <authorList>
            <person name="de Groot N.N."/>
        </authorList>
    </citation>
    <scope>NUCLEOTIDE SEQUENCE [LARGE SCALE GENOMIC DNA]</scope>
    <source>
        <strain evidence="1 2">DSM 19938</strain>
    </source>
</reference>
<protein>
    <submittedName>
        <fullName evidence="1">Uncharacterized protein</fullName>
    </submittedName>
</protein>
<proteinExistence type="predicted"/>
<dbReference type="Proteomes" id="UP000199532">
    <property type="component" value="Unassembled WGS sequence"/>
</dbReference>
<accession>A0A1H6Q7U6</accession>
<organism evidence="1 2">
    <name type="scientific">Dyadobacter koreensis</name>
    <dbReference type="NCBI Taxonomy" id="408657"/>
    <lineage>
        <taxon>Bacteria</taxon>
        <taxon>Pseudomonadati</taxon>
        <taxon>Bacteroidota</taxon>
        <taxon>Cytophagia</taxon>
        <taxon>Cytophagales</taxon>
        <taxon>Spirosomataceae</taxon>
        <taxon>Dyadobacter</taxon>
    </lineage>
</organism>
<dbReference type="STRING" id="408657.SAMN04487995_0390"/>
<dbReference type="EMBL" id="FNXY01000001">
    <property type="protein sequence ID" value="SEI39871.1"/>
    <property type="molecule type" value="Genomic_DNA"/>
</dbReference>
<name>A0A1H6Q7U6_9BACT</name>
<gene>
    <name evidence="1" type="ORF">SAMN04487995_0390</name>
</gene>
<keyword evidence="2" id="KW-1185">Reference proteome</keyword>
<sequence>MDDGDYLKLQAEISRSTARSPAEFIRNKLLDRPLIFKVRNASADELAEQICQLKESLKKAIYLFERAVTNIKMQQGKMPVEQLLIHLELEKRMLTKQISEIHQFVIEIVDRYGSDDKQHKEFKEGSALQ</sequence>
<dbReference type="AlphaFoldDB" id="A0A1H6Q7U6"/>
<evidence type="ECO:0000313" key="2">
    <source>
        <dbReference type="Proteomes" id="UP000199532"/>
    </source>
</evidence>